<dbReference type="InterPro" id="IPR036291">
    <property type="entry name" value="NAD(P)-bd_dom_sf"/>
</dbReference>
<dbReference type="NCBIfam" id="TIGR01214">
    <property type="entry name" value="rmlD"/>
    <property type="match status" value="1"/>
</dbReference>
<evidence type="ECO:0000256" key="1">
    <source>
        <dbReference type="SAM" id="Phobius"/>
    </source>
</evidence>
<dbReference type="GO" id="GO:0008831">
    <property type="term" value="F:dTDP-4-dehydrorhamnose reductase activity"/>
    <property type="evidence" value="ECO:0007669"/>
    <property type="project" value="TreeGrafter"/>
</dbReference>
<dbReference type="CDD" id="cd04186">
    <property type="entry name" value="GT_2_like_c"/>
    <property type="match status" value="1"/>
</dbReference>
<dbReference type="Gene3D" id="3.90.550.10">
    <property type="entry name" value="Spore Coat Polysaccharide Biosynthesis Protein SpsA, Chain A"/>
    <property type="match status" value="1"/>
</dbReference>
<dbReference type="CDD" id="cd05254">
    <property type="entry name" value="dTDP_HR_like_SDR_e"/>
    <property type="match status" value="1"/>
</dbReference>
<dbReference type="EMBL" id="MT631582">
    <property type="protein sequence ID" value="QNO54481.1"/>
    <property type="molecule type" value="Genomic_DNA"/>
</dbReference>
<keyword evidence="1" id="KW-1133">Transmembrane helix</keyword>
<feature type="domain" description="Glycosyltransferase 2-like" evidence="2">
    <location>
        <begin position="299"/>
        <end position="351"/>
    </location>
</feature>
<proteinExistence type="predicted"/>
<organism evidence="4">
    <name type="scientific">Candidatus Methanophaga sp. ANME-1 ERB7</name>
    <dbReference type="NCBI Taxonomy" id="2759913"/>
    <lineage>
        <taxon>Archaea</taxon>
        <taxon>Methanobacteriati</taxon>
        <taxon>Methanobacteriota</taxon>
        <taxon>Stenosarchaea group</taxon>
        <taxon>Methanomicrobia</taxon>
        <taxon>Candidatus Methanophagales</taxon>
        <taxon>Candidatus Methanophagaceae</taxon>
        <taxon>Candidatus Methanophaga</taxon>
    </lineage>
</organism>
<dbReference type="Pfam" id="PF13641">
    <property type="entry name" value="Glyco_tranf_2_3"/>
    <property type="match status" value="1"/>
</dbReference>
<dbReference type="Pfam" id="PF00535">
    <property type="entry name" value="Glycos_transf_2"/>
    <property type="match status" value="1"/>
</dbReference>
<reference evidence="4" key="1">
    <citation type="submission" date="2020-06" db="EMBL/GenBank/DDBJ databases">
        <title>Unique genomic features of the anaerobic methanotrophic archaea.</title>
        <authorList>
            <person name="Chadwick G.L."/>
            <person name="Skennerton C.T."/>
            <person name="Laso-Perez R."/>
            <person name="Leu A.O."/>
            <person name="Speth D.R."/>
            <person name="Yu H."/>
            <person name="Morgan-Lang C."/>
            <person name="Hatzenpichler R."/>
            <person name="Goudeau D."/>
            <person name="Malmstrom R."/>
            <person name="Brazelton W.J."/>
            <person name="Woyke T."/>
            <person name="Hallam S.J."/>
            <person name="Tyson G.W."/>
            <person name="Wegener G."/>
            <person name="Boetius A."/>
            <person name="Orphan V."/>
        </authorList>
    </citation>
    <scope>NUCLEOTIDE SEQUENCE</scope>
</reference>
<evidence type="ECO:0000259" key="3">
    <source>
        <dbReference type="Pfam" id="PF04321"/>
    </source>
</evidence>
<dbReference type="Pfam" id="PF04321">
    <property type="entry name" value="RmlD_sub_bind"/>
    <property type="match status" value="1"/>
</dbReference>
<evidence type="ECO:0000259" key="2">
    <source>
        <dbReference type="Pfam" id="PF00535"/>
    </source>
</evidence>
<evidence type="ECO:0000313" key="4">
    <source>
        <dbReference type="EMBL" id="QNO54481.1"/>
    </source>
</evidence>
<feature type="transmembrane region" description="Helical" evidence="1">
    <location>
        <begin position="583"/>
        <end position="605"/>
    </location>
</feature>
<dbReference type="InterPro" id="IPR005913">
    <property type="entry name" value="dTDP_dehydrorham_reduct"/>
</dbReference>
<sequence>MKKIAIIGANGQLGSDIYLRLKEIYNAAPLLHEDIEITQWDSVDLSLNKMHPDIIINTAAYHDLNKCEKYPEKAFLVNGIGPRNLSIWCKENDCILVHISTDYVFDGQKNKPYTEEDCTRPLNTYGITKLAGEFYISSILEKYIIIRTAGLYGKHPCRGKRSKNFVEMFLELIENKEIVEFGGEEICTQTFTENLAEQIKLIVETNELGIFHATSEGFCSWFEFGEEIIKQTNSTTKLVKKGRKESALNIIRPKYTVLENKHLNDLGINIMPGWKEALNEYLEKFMSNATIESNPKVAILILNYNGWEDTIECLESVYKITYPNWEVILVENGSEDDSVSRIKEWAAGKIQVESKFFDYSDKNKPIKIIEYTGKEAEAGGGKEKEIADLPSNKKIIIIKKEKNYGYADGANIGMRYALKALNSDYILLLNNDTVVDKEFLGELVKVGERDEKIAAVQSAIYYYYDQNRIQSIGGKLNLLTGREYNITDADETATNCDRLIGAAMLVRTSIIKKIGLLDNKYFLYMDETDWCYRAKRRGFYLVGCSKSKVWHKIYSSSGGEVCASLLYYWTRNKILFYRKNCRYYLPSFLLFFTINLIIQLGVRILKRQPELIKGIIYGFIDGIMGKKGMLTRHL</sequence>
<dbReference type="PANTHER" id="PTHR10491">
    <property type="entry name" value="DTDP-4-DEHYDRORHAMNOSE REDUCTASE"/>
    <property type="match status" value="1"/>
</dbReference>
<keyword evidence="1" id="KW-0812">Transmembrane</keyword>
<name>A0A7G9Z2J7_9EURY</name>
<accession>A0A7G9Z2J7</accession>
<protein>
    <submittedName>
        <fullName evidence="4">Uncharacterized protein</fullName>
    </submittedName>
</protein>
<dbReference type="Gene3D" id="3.90.25.10">
    <property type="entry name" value="UDP-galactose 4-epimerase, domain 1"/>
    <property type="match status" value="1"/>
</dbReference>
<dbReference type="InterPro" id="IPR029044">
    <property type="entry name" value="Nucleotide-diphossugar_trans"/>
</dbReference>
<dbReference type="Gene3D" id="3.40.50.720">
    <property type="entry name" value="NAD(P)-binding Rossmann-like Domain"/>
    <property type="match status" value="1"/>
</dbReference>
<dbReference type="GO" id="GO:0019305">
    <property type="term" value="P:dTDP-rhamnose biosynthetic process"/>
    <property type="evidence" value="ECO:0007669"/>
    <property type="project" value="TreeGrafter"/>
</dbReference>
<keyword evidence="1" id="KW-0472">Membrane</keyword>
<dbReference type="SUPFAM" id="SSF51735">
    <property type="entry name" value="NAD(P)-binding Rossmann-fold domains"/>
    <property type="match status" value="1"/>
</dbReference>
<dbReference type="InterPro" id="IPR029903">
    <property type="entry name" value="RmlD-like-bd"/>
</dbReference>
<dbReference type="GO" id="GO:0005829">
    <property type="term" value="C:cytosol"/>
    <property type="evidence" value="ECO:0007669"/>
    <property type="project" value="TreeGrafter"/>
</dbReference>
<gene>
    <name evidence="4" type="ORF">ILIMKHIM_00010</name>
</gene>
<dbReference type="InterPro" id="IPR001173">
    <property type="entry name" value="Glyco_trans_2-like"/>
</dbReference>
<dbReference type="AlphaFoldDB" id="A0A7G9Z2J7"/>
<dbReference type="SUPFAM" id="SSF53448">
    <property type="entry name" value="Nucleotide-diphospho-sugar transferases"/>
    <property type="match status" value="1"/>
</dbReference>
<dbReference type="PANTHER" id="PTHR10491:SF4">
    <property type="entry name" value="METHIONINE ADENOSYLTRANSFERASE 2 SUBUNIT BETA"/>
    <property type="match status" value="1"/>
</dbReference>
<feature type="domain" description="RmlD-like substrate binding" evidence="3">
    <location>
        <begin position="3"/>
        <end position="285"/>
    </location>
</feature>